<dbReference type="AlphaFoldDB" id="A0A0H3ZXG5"/>
<protein>
    <submittedName>
        <fullName evidence="1">Uncharacterized protein</fullName>
    </submittedName>
</protein>
<sequence>MTKENYSIQGLKDLLNDLEELSTCIMTLSGIPEHFNSSAYDQLQEDKHALIQKINGYASILNSI</sequence>
<dbReference type="EMBL" id="KP795567">
    <property type="protein sequence ID" value="AKN38146.1"/>
    <property type="molecule type" value="Genomic_DNA"/>
</dbReference>
<organism evidence="1">
    <name type="scientific">Vibrio tasmaniensis</name>
    <dbReference type="NCBI Taxonomy" id="212663"/>
    <lineage>
        <taxon>Bacteria</taxon>
        <taxon>Pseudomonadati</taxon>
        <taxon>Pseudomonadota</taxon>
        <taxon>Gammaproteobacteria</taxon>
        <taxon>Vibrionales</taxon>
        <taxon>Vibrionaceae</taxon>
        <taxon>Vibrio</taxon>
    </lineage>
</organism>
<proteinExistence type="predicted"/>
<accession>A0A0H3ZXG5</accession>
<reference evidence="1" key="1">
    <citation type="journal article" date="2015" name="MBio">
        <title>Eco-Evolutionary Dynamics of Episomes among Ecologically Cohesive Bacterial Populations.</title>
        <authorList>
            <person name="Xue H."/>
            <person name="Cordero O.X."/>
            <person name="Camas F.M."/>
            <person name="Trimble W."/>
            <person name="Meyer F."/>
            <person name="Guglielmini J."/>
            <person name="Rocha E.P."/>
            <person name="Polz M.F."/>
        </authorList>
    </citation>
    <scope>NUCLEOTIDE SEQUENCE</scope>
    <source>
        <strain evidence="1">1F_279</strain>
    </source>
</reference>
<name>A0A0H3ZXG5_9VIBR</name>
<evidence type="ECO:0000313" key="1">
    <source>
        <dbReference type="EMBL" id="AKN38146.1"/>
    </source>
</evidence>